<protein>
    <submittedName>
        <fullName evidence="1">Uncharacterized protein</fullName>
    </submittedName>
</protein>
<evidence type="ECO:0000313" key="2">
    <source>
        <dbReference type="Proteomes" id="UP001194468"/>
    </source>
</evidence>
<accession>A0AAD4BV60</accession>
<organism evidence="1 2">
    <name type="scientific">Boletus edulis BED1</name>
    <dbReference type="NCBI Taxonomy" id="1328754"/>
    <lineage>
        <taxon>Eukaryota</taxon>
        <taxon>Fungi</taxon>
        <taxon>Dikarya</taxon>
        <taxon>Basidiomycota</taxon>
        <taxon>Agaricomycotina</taxon>
        <taxon>Agaricomycetes</taxon>
        <taxon>Agaricomycetidae</taxon>
        <taxon>Boletales</taxon>
        <taxon>Boletineae</taxon>
        <taxon>Boletaceae</taxon>
        <taxon>Boletoideae</taxon>
        <taxon>Boletus</taxon>
    </lineage>
</organism>
<sequence>MSNILDKPMESVFGYIMVLLAHSVHIGTRRCETTTRGEKVHCRCTFWERRWRGYFHCQHVSCRGLHLVFEVSLEV</sequence>
<evidence type="ECO:0000313" key="1">
    <source>
        <dbReference type="EMBL" id="KAF8440994.1"/>
    </source>
</evidence>
<reference evidence="1" key="2">
    <citation type="journal article" date="2020" name="Nat. Commun.">
        <title>Large-scale genome sequencing of mycorrhizal fungi provides insights into the early evolution of symbiotic traits.</title>
        <authorList>
            <person name="Miyauchi S."/>
            <person name="Kiss E."/>
            <person name="Kuo A."/>
            <person name="Drula E."/>
            <person name="Kohler A."/>
            <person name="Sanchez-Garcia M."/>
            <person name="Morin E."/>
            <person name="Andreopoulos B."/>
            <person name="Barry K.W."/>
            <person name="Bonito G."/>
            <person name="Buee M."/>
            <person name="Carver A."/>
            <person name="Chen C."/>
            <person name="Cichocki N."/>
            <person name="Clum A."/>
            <person name="Culley D."/>
            <person name="Crous P.W."/>
            <person name="Fauchery L."/>
            <person name="Girlanda M."/>
            <person name="Hayes R.D."/>
            <person name="Keri Z."/>
            <person name="LaButti K."/>
            <person name="Lipzen A."/>
            <person name="Lombard V."/>
            <person name="Magnuson J."/>
            <person name="Maillard F."/>
            <person name="Murat C."/>
            <person name="Nolan M."/>
            <person name="Ohm R.A."/>
            <person name="Pangilinan J."/>
            <person name="Pereira M.F."/>
            <person name="Perotto S."/>
            <person name="Peter M."/>
            <person name="Pfister S."/>
            <person name="Riley R."/>
            <person name="Sitrit Y."/>
            <person name="Stielow J.B."/>
            <person name="Szollosi G."/>
            <person name="Zifcakova L."/>
            <person name="Stursova M."/>
            <person name="Spatafora J.W."/>
            <person name="Tedersoo L."/>
            <person name="Vaario L.M."/>
            <person name="Yamada A."/>
            <person name="Yan M."/>
            <person name="Wang P."/>
            <person name="Xu J."/>
            <person name="Bruns T."/>
            <person name="Baldrian P."/>
            <person name="Vilgalys R."/>
            <person name="Dunand C."/>
            <person name="Henrissat B."/>
            <person name="Grigoriev I.V."/>
            <person name="Hibbett D."/>
            <person name="Nagy L.G."/>
            <person name="Martin F.M."/>
        </authorList>
    </citation>
    <scope>NUCLEOTIDE SEQUENCE</scope>
    <source>
        <strain evidence="1">BED1</strain>
    </source>
</reference>
<dbReference type="Proteomes" id="UP001194468">
    <property type="component" value="Unassembled WGS sequence"/>
</dbReference>
<dbReference type="AlphaFoldDB" id="A0AAD4BV60"/>
<gene>
    <name evidence="1" type="ORF">L210DRAFT_162910</name>
</gene>
<dbReference type="EMBL" id="WHUW01000011">
    <property type="protein sequence ID" value="KAF8440994.1"/>
    <property type="molecule type" value="Genomic_DNA"/>
</dbReference>
<comment type="caution">
    <text evidence="1">The sequence shown here is derived from an EMBL/GenBank/DDBJ whole genome shotgun (WGS) entry which is preliminary data.</text>
</comment>
<keyword evidence="2" id="KW-1185">Reference proteome</keyword>
<reference evidence="1" key="1">
    <citation type="submission" date="2019-10" db="EMBL/GenBank/DDBJ databases">
        <authorList>
            <consortium name="DOE Joint Genome Institute"/>
            <person name="Kuo A."/>
            <person name="Miyauchi S."/>
            <person name="Kiss E."/>
            <person name="Drula E."/>
            <person name="Kohler A."/>
            <person name="Sanchez-Garcia M."/>
            <person name="Andreopoulos B."/>
            <person name="Barry K.W."/>
            <person name="Bonito G."/>
            <person name="Buee M."/>
            <person name="Carver A."/>
            <person name="Chen C."/>
            <person name="Cichocki N."/>
            <person name="Clum A."/>
            <person name="Culley D."/>
            <person name="Crous P.W."/>
            <person name="Fauchery L."/>
            <person name="Girlanda M."/>
            <person name="Hayes R."/>
            <person name="Keri Z."/>
            <person name="LaButti K."/>
            <person name="Lipzen A."/>
            <person name="Lombard V."/>
            <person name="Magnuson J."/>
            <person name="Maillard F."/>
            <person name="Morin E."/>
            <person name="Murat C."/>
            <person name="Nolan M."/>
            <person name="Ohm R."/>
            <person name="Pangilinan J."/>
            <person name="Pereira M."/>
            <person name="Perotto S."/>
            <person name="Peter M."/>
            <person name="Riley R."/>
            <person name="Sitrit Y."/>
            <person name="Stielow B."/>
            <person name="Szollosi G."/>
            <person name="Zifcakova L."/>
            <person name="Stursova M."/>
            <person name="Spatafora J.W."/>
            <person name="Tedersoo L."/>
            <person name="Vaario L.-M."/>
            <person name="Yamada A."/>
            <person name="Yan M."/>
            <person name="Wang P."/>
            <person name="Xu J."/>
            <person name="Bruns T."/>
            <person name="Baldrian P."/>
            <person name="Vilgalys R."/>
            <person name="Henrissat B."/>
            <person name="Grigoriev I.V."/>
            <person name="Hibbett D."/>
            <person name="Nagy L.G."/>
            <person name="Martin F.M."/>
        </authorList>
    </citation>
    <scope>NUCLEOTIDE SEQUENCE</scope>
    <source>
        <strain evidence="1">BED1</strain>
    </source>
</reference>
<proteinExistence type="predicted"/>
<name>A0AAD4BV60_BOLED</name>